<dbReference type="InterPro" id="IPR009003">
    <property type="entry name" value="Peptidase_S1_PA"/>
</dbReference>
<feature type="domain" description="Peptidase S1" evidence="10">
    <location>
        <begin position="56"/>
        <end position="309"/>
    </location>
</feature>
<dbReference type="SUPFAM" id="SSF50494">
    <property type="entry name" value="Trypsin-like serine proteases"/>
    <property type="match status" value="1"/>
</dbReference>
<sequence length="309" mass="34219">MMLFGGVQVSRVSGVPLFFVLLWIGHVFGLEPVSSTQNTSSLPESPHCGIQLGDRVLSGQSTQIDEFPWTALIEFQKPDGSFGFHCGGSLINERYIVTAAHCIKSIPRGWKVSQRVRLGEWDLTTANDCQNEFCSEAPIDLDIEQIVVHTGYDTKDKSNANDIALIRFTRPVNYSQTVRPICLPLSSSLRNRSHDGLISYEVGWRKNNSATASEKKLKVEMNIKSLQECAPVYQRGGILLKQTQMCAGAVRDKDTCSGNSGGPLMRQMTGSWYLIGVNSFGPRKCGTVGVPDVYTNVAEYVDWIKDNIY</sequence>
<dbReference type="FunFam" id="2.40.10.10:FF:000028">
    <property type="entry name" value="Serine protease easter"/>
    <property type="match status" value="1"/>
</dbReference>
<keyword evidence="2" id="KW-0964">Secreted</keyword>
<evidence type="ECO:0000313" key="12">
    <source>
        <dbReference type="Proteomes" id="UP000076407"/>
    </source>
</evidence>
<evidence type="ECO:0000256" key="1">
    <source>
        <dbReference type="ARBA" id="ARBA00004613"/>
    </source>
</evidence>
<evidence type="ECO:0000256" key="2">
    <source>
        <dbReference type="ARBA" id="ARBA00022525"/>
    </source>
</evidence>
<evidence type="ECO:0000256" key="4">
    <source>
        <dbReference type="ARBA" id="ARBA00022729"/>
    </source>
</evidence>
<organism evidence="11 12">
    <name type="scientific">Anopheles quadriannulatus</name>
    <name type="common">Mosquito</name>
    <dbReference type="NCBI Taxonomy" id="34691"/>
    <lineage>
        <taxon>Eukaryota</taxon>
        <taxon>Metazoa</taxon>
        <taxon>Ecdysozoa</taxon>
        <taxon>Arthropoda</taxon>
        <taxon>Hexapoda</taxon>
        <taxon>Insecta</taxon>
        <taxon>Pterygota</taxon>
        <taxon>Neoptera</taxon>
        <taxon>Endopterygota</taxon>
        <taxon>Diptera</taxon>
        <taxon>Nematocera</taxon>
        <taxon>Culicoidea</taxon>
        <taxon>Culicidae</taxon>
        <taxon>Anophelinae</taxon>
        <taxon>Anopheles</taxon>
    </lineage>
</organism>
<dbReference type="PROSITE" id="PS00134">
    <property type="entry name" value="TRYPSIN_HIS"/>
    <property type="match status" value="1"/>
</dbReference>
<dbReference type="InterPro" id="IPR001254">
    <property type="entry name" value="Trypsin_dom"/>
</dbReference>
<dbReference type="SMART" id="SM00020">
    <property type="entry name" value="Tryp_SPc"/>
    <property type="match status" value="1"/>
</dbReference>
<evidence type="ECO:0000256" key="7">
    <source>
        <dbReference type="ARBA" id="ARBA00023180"/>
    </source>
</evidence>
<dbReference type="STRING" id="34691.A0A182XUS7"/>
<keyword evidence="4 9" id="KW-0732">Signal</keyword>
<keyword evidence="7" id="KW-0325">Glycoprotein</keyword>
<dbReference type="FunFam" id="2.40.10.10:FF:000440">
    <property type="match status" value="1"/>
</dbReference>
<dbReference type="PANTHER" id="PTHR24256">
    <property type="entry name" value="TRYPTASE-RELATED"/>
    <property type="match status" value="1"/>
</dbReference>
<dbReference type="InterPro" id="IPR001314">
    <property type="entry name" value="Peptidase_S1A"/>
</dbReference>
<dbReference type="GO" id="GO:0045087">
    <property type="term" value="P:innate immune response"/>
    <property type="evidence" value="ECO:0007669"/>
    <property type="project" value="UniProtKB-KW"/>
</dbReference>
<keyword evidence="12" id="KW-1185">Reference proteome</keyword>
<reference evidence="11" key="1">
    <citation type="submission" date="2020-05" db="UniProtKB">
        <authorList>
            <consortium name="EnsemblMetazoa"/>
        </authorList>
    </citation>
    <scope>IDENTIFICATION</scope>
    <source>
        <strain evidence="11">SANGQUA</strain>
    </source>
</reference>
<name>A0A182XUS7_ANOQN</name>
<evidence type="ECO:0000256" key="9">
    <source>
        <dbReference type="SAM" id="SignalP"/>
    </source>
</evidence>
<dbReference type="VEuPathDB" id="VectorBase:AQUA016067"/>
<keyword evidence="5" id="KW-0391">Immunity</keyword>
<dbReference type="Gene3D" id="2.40.10.10">
    <property type="entry name" value="Trypsin-like serine proteases"/>
    <property type="match status" value="2"/>
</dbReference>
<keyword evidence="3" id="KW-0399">Innate immunity</keyword>
<evidence type="ECO:0000259" key="10">
    <source>
        <dbReference type="PROSITE" id="PS50240"/>
    </source>
</evidence>
<accession>A0A182XUS7</accession>
<dbReference type="AlphaFoldDB" id="A0A182XUS7"/>
<protein>
    <recommendedName>
        <fullName evidence="10">Peptidase S1 domain-containing protein</fullName>
    </recommendedName>
</protein>
<feature type="signal peptide" evidence="9">
    <location>
        <begin position="1"/>
        <end position="29"/>
    </location>
</feature>
<dbReference type="InterPro" id="IPR051487">
    <property type="entry name" value="Ser/Thr_Proteases_Immune/Dev"/>
</dbReference>
<evidence type="ECO:0000256" key="8">
    <source>
        <dbReference type="ARBA" id="ARBA00024195"/>
    </source>
</evidence>
<evidence type="ECO:0000313" key="11">
    <source>
        <dbReference type="EnsemblMetazoa" id="AQUA016067-PB"/>
    </source>
</evidence>
<dbReference type="GO" id="GO:0006508">
    <property type="term" value="P:proteolysis"/>
    <property type="evidence" value="ECO:0007669"/>
    <property type="project" value="InterPro"/>
</dbReference>
<proteinExistence type="inferred from homology"/>
<dbReference type="InterPro" id="IPR043504">
    <property type="entry name" value="Peptidase_S1_PA_chymotrypsin"/>
</dbReference>
<dbReference type="GO" id="GO:0004252">
    <property type="term" value="F:serine-type endopeptidase activity"/>
    <property type="evidence" value="ECO:0007669"/>
    <property type="project" value="InterPro"/>
</dbReference>
<evidence type="ECO:0000256" key="6">
    <source>
        <dbReference type="ARBA" id="ARBA00023157"/>
    </source>
</evidence>
<dbReference type="Pfam" id="PF00089">
    <property type="entry name" value="Trypsin"/>
    <property type="match status" value="1"/>
</dbReference>
<dbReference type="PROSITE" id="PS50240">
    <property type="entry name" value="TRYPSIN_DOM"/>
    <property type="match status" value="1"/>
</dbReference>
<feature type="chain" id="PRO_5008143497" description="Peptidase S1 domain-containing protein" evidence="9">
    <location>
        <begin position="30"/>
        <end position="309"/>
    </location>
</feature>
<comment type="subcellular location">
    <subcellularLocation>
        <location evidence="1">Secreted</location>
    </subcellularLocation>
</comment>
<comment type="similarity">
    <text evidence="8">Belongs to the peptidase S1 family. CLIP subfamily.</text>
</comment>
<keyword evidence="6" id="KW-1015">Disulfide bond</keyword>
<evidence type="ECO:0000256" key="5">
    <source>
        <dbReference type="ARBA" id="ARBA00022859"/>
    </source>
</evidence>
<dbReference type="Proteomes" id="UP000076407">
    <property type="component" value="Unassembled WGS sequence"/>
</dbReference>
<evidence type="ECO:0000256" key="3">
    <source>
        <dbReference type="ARBA" id="ARBA00022588"/>
    </source>
</evidence>
<dbReference type="InterPro" id="IPR018114">
    <property type="entry name" value="TRYPSIN_HIS"/>
</dbReference>
<dbReference type="EnsemblMetazoa" id="AQUA016067-RB">
    <property type="protein sequence ID" value="AQUA016067-PB"/>
    <property type="gene ID" value="AQUA016067"/>
</dbReference>
<dbReference type="CDD" id="cd00190">
    <property type="entry name" value="Tryp_SPc"/>
    <property type="match status" value="1"/>
</dbReference>
<dbReference type="PRINTS" id="PR00722">
    <property type="entry name" value="CHYMOTRYPSIN"/>
</dbReference>
<dbReference type="GO" id="GO:0005576">
    <property type="term" value="C:extracellular region"/>
    <property type="evidence" value="ECO:0007669"/>
    <property type="project" value="UniProtKB-SubCell"/>
</dbReference>